<dbReference type="InterPro" id="IPR050261">
    <property type="entry name" value="FrsA_esterase"/>
</dbReference>
<dbReference type="PANTHER" id="PTHR22946">
    <property type="entry name" value="DIENELACTONE HYDROLASE DOMAIN-CONTAINING PROTEIN-RELATED"/>
    <property type="match status" value="1"/>
</dbReference>
<dbReference type="Gene3D" id="3.40.50.1820">
    <property type="entry name" value="alpha/beta hydrolase"/>
    <property type="match status" value="1"/>
</dbReference>
<dbReference type="SUPFAM" id="SSF53474">
    <property type="entry name" value="alpha/beta-Hydrolases"/>
    <property type="match status" value="1"/>
</dbReference>
<keyword evidence="4" id="KW-1185">Reference proteome</keyword>
<dbReference type="Proteomes" id="UP000199687">
    <property type="component" value="Unassembled WGS sequence"/>
</dbReference>
<gene>
    <name evidence="3" type="ORF">SAMN04487944_11985</name>
</gene>
<feature type="domain" description="Serine aminopeptidase S33" evidence="2">
    <location>
        <begin position="31"/>
        <end position="148"/>
    </location>
</feature>
<name>A0A1H9UVU8_9BACI</name>
<dbReference type="PANTHER" id="PTHR22946:SF9">
    <property type="entry name" value="POLYKETIDE TRANSFERASE AF380"/>
    <property type="match status" value="1"/>
</dbReference>
<protein>
    <recommendedName>
        <fullName evidence="2">Serine aminopeptidase S33 domain-containing protein</fullName>
    </recommendedName>
</protein>
<dbReference type="EMBL" id="FOGL01000019">
    <property type="protein sequence ID" value="SES13459.1"/>
    <property type="molecule type" value="Genomic_DNA"/>
</dbReference>
<dbReference type="GO" id="GO:0052689">
    <property type="term" value="F:carboxylic ester hydrolase activity"/>
    <property type="evidence" value="ECO:0007669"/>
    <property type="project" value="UniProtKB-ARBA"/>
</dbReference>
<dbReference type="InterPro" id="IPR022742">
    <property type="entry name" value="Hydrolase_4"/>
</dbReference>
<dbReference type="Pfam" id="PF12146">
    <property type="entry name" value="Hydrolase_4"/>
    <property type="match status" value="1"/>
</dbReference>
<evidence type="ECO:0000313" key="4">
    <source>
        <dbReference type="Proteomes" id="UP000199687"/>
    </source>
</evidence>
<dbReference type="OrthoDB" id="9780269at2"/>
<reference evidence="3 4" key="1">
    <citation type="submission" date="2016-10" db="EMBL/GenBank/DDBJ databases">
        <authorList>
            <person name="de Groot N.N."/>
        </authorList>
    </citation>
    <scope>NUCLEOTIDE SEQUENCE [LARGE SCALE GENOMIC DNA]</scope>
    <source>
        <strain evidence="3 4">CGMCC 1.7727</strain>
    </source>
</reference>
<sequence length="251" mass="28139">MSSYHIETVKIYHNGREIHGVSYMPDRKEKCPVVIFSHGFNGTHADFTMNSEYLAKNGIAGFCFDFCGGSVNSKSDLNTEEMTIFTEKEDLCAVIDTIKNWESIDPDHIFLFGGSMGGLVSALVADEFAADINGLLLLFPALCIAKDWNKRFPTLDSIPDTYDLWGVQLGRRFFESIHGYNVFDHIGKFNKDVLIFHGDQDEVVPLEYGSKAEKLYPHAGIEVFRGEGHGFSESGNNRVAEMTLEFVKTNI</sequence>
<evidence type="ECO:0000256" key="1">
    <source>
        <dbReference type="ARBA" id="ARBA00022801"/>
    </source>
</evidence>
<keyword evidence="1" id="KW-0378">Hydrolase</keyword>
<organism evidence="3 4">
    <name type="scientific">Gracilibacillus ureilyticus</name>
    <dbReference type="NCBI Taxonomy" id="531814"/>
    <lineage>
        <taxon>Bacteria</taxon>
        <taxon>Bacillati</taxon>
        <taxon>Bacillota</taxon>
        <taxon>Bacilli</taxon>
        <taxon>Bacillales</taxon>
        <taxon>Bacillaceae</taxon>
        <taxon>Gracilibacillus</taxon>
    </lineage>
</organism>
<dbReference type="RefSeq" id="WP_089743139.1">
    <property type="nucleotide sequence ID" value="NZ_FOGL01000019.1"/>
</dbReference>
<evidence type="ECO:0000313" key="3">
    <source>
        <dbReference type="EMBL" id="SES13459.1"/>
    </source>
</evidence>
<proteinExistence type="predicted"/>
<accession>A0A1H9UVU8</accession>
<dbReference type="InterPro" id="IPR029058">
    <property type="entry name" value="AB_hydrolase_fold"/>
</dbReference>
<dbReference type="STRING" id="531814.SAMN04487944_11985"/>
<evidence type="ECO:0000259" key="2">
    <source>
        <dbReference type="Pfam" id="PF12146"/>
    </source>
</evidence>
<dbReference type="AlphaFoldDB" id="A0A1H9UVU8"/>